<dbReference type="InterPro" id="IPR026960">
    <property type="entry name" value="RVT-Znf"/>
</dbReference>
<protein>
    <submittedName>
        <fullName evidence="2">HcrVf2 protein-like protein</fullName>
    </submittedName>
</protein>
<dbReference type="AlphaFoldDB" id="A0A392T9D9"/>
<sequence>YSVRGAYQFLTSQQPISLDVAEDLIWHKQVPLKVYIFAWRLLRDRLPTKVNLVTQGIISPDAHFCVSGCGGVESA</sequence>
<feature type="domain" description="Reverse transcriptase zinc-binding" evidence="1">
    <location>
        <begin position="1"/>
        <end position="65"/>
    </location>
</feature>
<dbReference type="Pfam" id="PF13966">
    <property type="entry name" value="zf-RVT"/>
    <property type="match status" value="1"/>
</dbReference>
<dbReference type="Proteomes" id="UP000265520">
    <property type="component" value="Unassembled WGS sequence"/>
</dbReference>
<evidence type="ECO:0000313" key="3">
    <source>
        <dbReference type="Proteomes" id="UP000265520"/>
    </source>
</evidence>
<keyword evidence="3" id="KW-1185">Reference proteome</keyword>
<accession>A0A392T9D9</accession>
<name>A0A392T9D9_9FABA</name>
<dbReference type="EMBL" id="LXQA010522758">
    <property type="protein sequence ID" value="MCI57057.1"/>
    <property type="molecule type" value="Genomic_DNA"/>
</dbReference>
<feature type="non-terminal residue" evidence="2">
    <location>
        <position position="75"/>
    </location>
</feature>
<evidence type="ECO:0000313" key="2">
    <source>
        <dbReference type="EMBL" id="MCI57057.1"/>
    </source>
</evidence>
<evidence type="ECO:0000259" key="1">
    <source>
        <dbReference type="Pfam" id="PF13966"/>
    </source>
</evidence>
<comment type="caution">
    <text evidence="2">The sequence shown here is derived from an EMBL/GenBank/DDBJ whole genome shotgun (WGS) entry which is preliminary data.</text>
</comment>
<feature type="non-terminal residue" evidence="2">
    <location>
        <position position="1"/>
    </location>
</feature>
<reference evidence="2 3" key="1">
    <citation type="journal article" date="2018" name="Front. Plant Sci.">
        <title>Red Clover (Trifolium pratense) and Zigzag Clover (T. medium) - A Picture of Genomic Similarities and Differences.</title>
        <authorList>
            <person name="Dluhosova J."/>
            <person name="Istvanek J."/>
            <person name="Nedelnik J."/>
            <person name="Repkova J."/>
        </authorList>
    </citation>
    <scope>NUCLEOTIDE SEQUENCE [LARGE SCALE GENOMIC DNA]</scope>
    <source>
        <strain evidence="3">cv. 10/8</strain>
        <tissue evidence="2">Leaf</tissue>
    </source>
</reference>
<proteinExistence type="predicted"/>
<organism evidence="2 3">
    <name type="scientific">Trifolium medium</name>
    <dbReference type="NCBI Taxonomy" id="97028"/>
    <lineage>
        <taxon>Eukaryota</taxon>
        <taxon>Viridiplantae</taxon>
        <taxon>Streptophyta</taxon>
        <taxon>Embryophyta</taxon>
        <taxon>Tracheophyta</taxon>
        <taxon>Spermatophyta</taxon>
        <taxon>Magnoliopsida</taxon>
        <taxon>eudicotyledons</taxon>
        <taxon>Gunneridae</taxon>
        <taxon>Pentapetalae</taxon>
        <taxon>rosids</taxon>
        <taxon>fabids</taxon>
        <taxon>Fabales</taxon>
        <taxon>Fabaceae</taxon>
        <taxon>Papilionoideae</taxon>
        <taxon>50 kb inversion clade</taxon>
        <taxon>NPAAA clade</taxon>
        <taxon>Hologalegina</taxon>
        <taxon>IRL clade</taxon>
        <taxon>Trifolieae</taxon>
        <taxon>Trifolium</taxon>
    </lineage>
</organism>